<evidence type="ECO:0000313" key="3">
    <source>
        <dbReference type="Proteomes" id="UP001295740"/>
    </source>
</evidence>
<dbReference type="Pfam" id="PF08316">
    <property type="entry name" value="Pal1"/>
    <property type="match status" value="1"/>
</dbReference>
<sequence length="523" mass="57481">MATAPSGDLLGLGDTPGGRSPGLTLNLASNNPFRNRAASPSFTPPPPHSPFDDPPPRPVSRNNPFLDSSQNPSSQFVISPDKMASPLETRRSPTAEELFDNLIVDDRNSTMQQSRPSGGRPPTNRTATGGPLRGENIPPHGRGPPPSSHRPTRSQEEAQKARRMQAATNGDRIIGGSPQKRSERRLRRNSESSVMEKPMTDEEKKLREMRNRDRERRHRDRDGKPRTQRKLDIIDQLDATSIYGTGLFHHDGPFDACNPHRNRKGSRRAPMSAFAKDSANNSIGGSGPVNKRPDHKLFMGHEPHEATSMYAAGVVKEQKEQRTNREELTFFDPKQRGEYEYGEETIGLGASTFLEGTPAARAAITRNQSETAQEALESGLGRKKSVVQRFRSIKRAPREPRDYESGRVTSPGAYYGPASALPTSSSTGERNPFFNEFDNKAEERISVKRKDSNPAPPPMSPPVTGAVLERRSTTDATMDSQEGQAKPASTGFLSRIKSVKGGRRQRPEVPAKDYTGPLPGAAM</sequence>
<feature type="compositionally biased region" description="Polar residues" evidence="1">
    <location>
        <begin position="62"/>
        <end position="77"/>
    </location>
</feature>
<protein>
    <submittedName>
        <fullName evidence="2">Uu.00g116420.m01.CDS01</fullName>
    </submittedName>
</protein>
<feature type="region of interest" description="Disordered" evidence="1">
    <location>
        <begin position="259"/>
        <end position="289"/>
    </location>
</feature>
<keyword evidence="3" id="KW-1185">Reference proteome</keyword>
<accession>A0AAI8VG26</accession>
<dbReference type="InterPro" id="IPR013226">
    <property type="entry name" value="Pal1"/>
</dbReference>
<feature type="compositionally biased region" description="Polar residues" evidence="1">
    <location>
        <begin position="474"/>
        <end position="483"/>
    </location>
</feature>
<feature type="compositionally biased region" description="Basic and acidic residues" evidence="1">
    <location>
        <begin position="437"/>
        <end position="452"/>
    </location>
</feature>
<dbReference type="PANTHER" id="PTHR28307">
    <property type="entry name" value="PROTEIN PAL1"/>
    <property type="match status" value="1"/>
</dbReference>
<proteinExistence type="predicted"/>
<feature type="compositionally biased region" description="Basic and acidic residues" evidence="1">
    <location>
        <begin position="198"/>
        <end position="232"/>
    </location>
</feature>
<comment type="caution">
    <text evidence="2">The sequence shown here is derived from an EMBL/GenBank/DDBJ whole genome shotgun (WGS) entry which is preliminary data.</text>
</comment>
<feature type="region of interest" description="Disordered" evidence="1">
    <location>
        <begin position="392"/>
        <end position="523"/>
    </location>
</feature>
<feature type="region of interest" description="Disordered" evidence="1">
    <location>
        <begin position="1"/>
        <end position="232"/>
    </location>
</feature>
<gene>
    <name evidence="2" type="ORF">KHLLAP_LOCUS4716</name>
</gene>
<evidence type="ECO:0000313" key="2">
    <source>
        <dbReference type="EMBL" id="CAJ2504248.1"/>
    </source>
</evidence>
<dbReference type="PANTHER" id="PTHR28307:SF2">
    <property type="entry name" value="PROTEIN PAL1"/>
    <property type="match status" value="1"/>
</dbReference>
<name>A0AAI8VG26_9PEZI</name>
<dbReference type="GO" id="GO:0005737">
    <property type="term" value="C:cytoplasm"/>
    <property type="evidence" value="ECO:0007669"/>
    <property type="project" value="TreeGrafter"/>
</dbReference>
<evidence type="ECO:0000256" key="1">
    <source>
        <dbReference type="SAM" id="MobiDB-lite"/>
    </source>
</evidence>
<dbReference type="EMBL" id="CAUWAG010000006">
    <property type="protein sequence ID" value="CAJ2504248.1"/>
    <property type="molecule type" value="Genomic_DNA"/>
</dbReference>
<dbReference type="Proteomes" id="UP001295740">
    <property type="component" value="Unassembled WGS sequence"/>
</dbReference>
<dbReference type="AlphaFoldDB" id="A0AAI8VG26"/>
<organism evidence="2 3">
    <name type="scientific">Anthostomella pinea</name>
    <dbReference type="NCBI Taxonomy" id="933095"/>
    <lineage>
        <taxon>Eukaryota</taxon>
        <taxon>Fungi</taxon>
        <taxon>Dikarya</taxon>
        <taxon>Ascomycota</taxon>
        <taxon>Pezizomycotina</taxon>
        <taxon>Sordariomycetes</taxon>
        <taxon>Xylariomycetidae</taxon>
        <taxon>Xylariales</taxon>
        <taxon>Xylariaceae</taxon>
        <taxon>Anthostomella</taxon>
    </lineage>
</organism>
<reference evidence="2" key="1">
    <citation type="submission" date="2023-10" db="EMBL/GenBank/DDBJ databases">
        <authorList>
            <person name="Hackl T."/>
        </authorList>
    </citation>
    <scope>NUCLEOTIDE SEQUENCE</scope>
</reference>
<feature type="compositionally biased region" description="Basic and acidic residues" evidence="1">
    <location>
        <begin position="396"/>
        <end position="405"/>
    </location>
</feature>